<dbReference type="GO" id="GO:0005634">
    <property type="term" value="C:nucleus"/>
    <property type="evidence" value="ECO:0007669"/>
    <property type="project" value="TreeGrafter"/>
</dbReference>
<dbReference type="SMART" id="SM00248">
    <property type="entry name" value="ANK"/>
    <property type="match status" value="3"/>
</dbReference>
<dbReference type="EMBL" id="JAULSV010000003">
    <property type="protein sequence ID" value="KAK0648372.1"/>
    <property type="molecule type" value="Genomic_DNA"/>
</dbReference>
<evidence type="ECO:0000256" key="1">
    <source>
        <dbReference type="ARBA" id="ARBA00022737"/>
    </source>
</evidence>
<sequence>MSEFNDFADRVDTIIRDLCLYDDPVNTYLEVINFWFLPNLEWILARPPTTIFSEGNFDRNVVDWAIGTKCYPLLRYLVLNGWDVNHERQGYHCPWYLGMPCVIKDPKLVRWFLAHGADPSLVPTRPAEYGLDMQGAQGQLLKLAACWGPLETFCLLQDSGANIKYSLALHAAAYKGPRQLPILRHLLQEGALDVNEVYAFDHRAGTPLLEAIEGRNEEGVRLLLEYGADPDPKLQNGSAIAAAQSLAKNDPDMSRRILDMLAGAIESRRQVNDQAAI</sequence>
<dbReference type="PANTHER" id="PTHR24189:SF50">
    <property type="entry name" value="ANKYRIN REPEAT AND SOCS BOX PROTEIN 2"/>
    <property type="match status" value="1"/>
</dbReference>
<dbReference type="AlphaFoldDB" id="A0AA39YBC2"/>
<gene>
    <name evidence="4" type="ORF">B0T16DRAFT_444441</name>
</gene>
<dbReference type="Proteomes" id="UP001174936">
    <property type="component" value="Unassembled WGS sequence"/>
</dbReference>
<dbReference type="Gene3D" id="1.25.40.20">
    <property type="entry name" value="Ankyrin repeat-containing domain"/>
    <property type="match status" value="1"/>
</dbReference>
<proteinExistence type="predicted"/>
<dbReference type="InterPro" id="IPR002110">
    <property type="entry name" value="Ankyrin_rpt"/>
</dbReference>
<feature type="repeat" description="ANK" evidence="3">
    <location>
        <begin position="203"/>
        <end position="235"/>
    </location>
</feature>
<dbReference type="InterPro" id="IPR036770">
    <property type="entry name" value="Ankyrin_rpt-contain_sf"/>
</dbReference>
<evidence type="ECO:0000256" key="3">
    <source>
        <dbReference type="PROSITE-ProRule" id="PRU00023"/>
    </source>
</evidence>
<evidence type="ECO:0008006" key="6">
    <source>
        <dbReference type="Google" id="ProtNLM"/>
    </source>
</evidence>
<comment type="caution">
    <text evidence="4">The sequence shown here is derived from an EMBL/GenBank/DDBJ whole genome shotgun (WGS) entry which is preliminary data.</text>
</comment>
<reference evidence="4" key="1">
    <citation type="submission" date="2023-06" db="EMBL/GenBank/DDBJ databases">
        <title>Genome-scale phylogeny and comparative genomics of the fungal order Sordariales.</title>
        <authorList>
            <consortium name="Lawrence Berkeley National Laboratory"/>
            <person name="Hensen N."/>
            <person name="Bonometti L."/>
            <person name="Westerberg I."/>
            <person name="Brannstrom I.O."/>
            <person name="Guillou S."/>
            <person name="Cros-Aarteil S."/>
            <person name="Calhoun S."/>
            <person name="Haridas S."/>
            <person name="Kuo A."/>
            <person name="Mondo S."/>
            <person name="Pangilinan J."/>
            <person name="Riley R."/>
            <person name="Labutti K."/>
            <person name="Andreopoulos B."/>
            <person name="Lipzen A."/>
            <person name="Chen C."/>
            <person name="Yanf M."/>
            <person name="Daum C."/>
            <person name="Ng V."/>
            <person name="Clum A."/>
            <person name="Steindorff A."/>
            <person name="Ohm R."/>
            <person name="Martin F."/>
            <person name="Silar P."/>
            <person name="Natvig D."/>
            <person name="Lalanne C."/>
            <person name="Gautier V."/>
            <person name="Ament-Velasquez S.L."/>
            <person name="Kruys A."/>
            <person name="Hutchinson M.I."/>
            <person name="Powell A.J."/>
            <person name="Barry K."/>
            <person name="Miller A.N."/>
            <person name="Grigoriev I.V."/>
            <person name="Debuchy R."/>
            <person name="Gladieux P."/>
            <person name="Thoren M.H."/>
            <person name="Johannesson H."/>
        </authorList>
    </citation>
    <scope>NUCLEOTIDE SEQUENCE</scope>
    <source>
        <strain evidence="4">SMH2532-1</strain>
    </source>
</reference>
<accession>A0AA39YBC2</accession>
<evidence type="ECO:0000313" key="5">
    <source>
        <dbReference type="Proteomes" id="UP001174936"/>
    </source>
</evidence>
<dbReference type="Pfam" id="PF12796">
    <property type="entry name" value="Ank_2"/>
    <property type="match status" value="1"/>
</dbReference>
<dbReference type="SUPFAM" id="SSF48403">
    <property type="entry name" value="Ankyrin repeat"/>
    <property type="match status" value="1"/>
</dbReference>
<dbReference type="InterPro" id="IPR050745">
    <property type="entry name" value="Multifunctional_regulatory"/>
</dbReference>
<dbReference type="GO" id="GO:2000812">
    <property type="term" value="P:regulation of barbed-end actin filament capping"/>
    <property type="evidence" value="ECO:0007669"/>
    <property type="project" value="TreeGrafter"/>
</dbReference>
<protein>
    <recommendedName>
        <fullName evidence="6">Ankyrin</fullName>
    </recommendedName>
</protein>
<keyword evidence="1" id="KW-0677">Repeat</keyword>
<dbReference type="PANTHER" id="PTHR24189">
    <property type="entry name" value="MYOTROPHIN"/>
    <property type="match status" value="1"/>
</dbReference>
<dbReference type="PROSITE" id="PS50088">
    <property type="entry name" value="ANK_REPEAT"/>
    <property type="match status" value="1"/>
</dbReference>
<organism evidence="4 5">
    <name type="scientific">Cercophora newfieldiana</name>
    <dbReference type="NCBI Taxonomy" id="92897"/>
    <lineage>
        <taxon>Eukaryota</taxon>
        <taxon>Fungi</taxon>
        <taxon>Dikarya</taxon>
        <taxon>Ascomycota</taxon>
        <taxon>Pezizomycotina</taxon>
        <taxon>Sordariomycetes</taxon>
        <taxon>Sordariomycetidae</taxon>
        <taxon>Sordariales</taxon>
        <taxon>Lasiosphaeriaceae</taxon>
        <taxon>Cercophora</taxon>
    </lineage>
</organism>
<keyword evidence="2 3" id="KW-0040">ANK repeat</keyword>
<dbReference type="GO" id="GO:0005737">
    <property type="term" value="C:cytoplasm"/>
    <property type="evidence" value="ECO:0007669"/>
    <property type="project" value="TreeGrafter"/>
</dbReference>
<evidence type="ECO:0000313" key="4">
    <source>
        <dbReference type="EMBL" id="KAK0648372.1"/>
    </source>
</evidence>
<evidence type="ECO:0000256" key="2">
    <source>
        <dbReference type="ARBA" id="ARBA00023043"/>
    </source>
</evidence>
<name>A0AA39YBC2_9PEZI</name>
<keyword evidence="5" id="KW-1185">Reference proteome</keyword>